<dbReference type="KEGG" id="ppsc:EHS13_31580"/>
<name>A0A6B8RVD1_9BACL</name>
<evidence type="ECO:0000259" key="2">
    <source>
        <dbReference type="PROSITE" id="PS51272"/>
    </source>
</evidence>
<feature type="domain" description="SLH" evidence="2">
    <location>
        <begin position="399"/>
        <end position="462"/>
    </location>
</feature>
<reference evidence="4" key="1">
    <citation type="submission" date="2018-11" db="EMBL/GenBank/DDBJ databases">
        <title>Complete genome sequence of Paenibacillus sp. ML311-T8.</title>
        <authorList>
            <person name="Nam Y.-D."/>
            <person name="Kang J."/>
            <person name="Chung W.-H."/>
            <person name="Park Y.S."/>
        </authorList>
    </citation>
    <scope>NUCLEOTIDE SEQUENCE [LARGE SCALE GENOMIC DNA]</scope>
    <source>
        <strain evidence="4">ML311-T8</strain>
    </source>
</reference>
<accession>A0A6B8RVD1</accession>
<gene>
    <name evidence="3" type="ORF">EHS13_31580</name>
</gene>
<dbReference type="InterPro" id="IPR001119">
    <property type="entry name" value="SLH_dom"/>
</dbReference>
<proteinExistence type="predicted"/>
<dbReference type="InterPro" id="IPR013783">
    <property type="entry name" value="Ig-like_fold"/>
</dbReference>
<evidence type="ECO:0000256" key="1">
    <source>
        <dbReference type="SAM" id="MobiDB-lite"/>
    </source>
</evidence>
<sequence>MNVKLFKRISLGFIVFCLSIVVFLPLSPAHADVSLTGFFIESGEKPYLAAGQTISFSFGDDRAIGTSLDYARVFYSIDNGLNWIPVLELHKEEYQGFGEYGTFKLPIDAAVTSARLRLSTSFTPFIGGVSYPKVDVGPFKIMQPGGASDAVATANADGSVTLTWNDNSNMESYYQINRTGGTGGDKTFYVKNTMDHIGPLTYEDKGTNNQETNLYFYTLFPVIDQFALQEDIKPEAQTAIVLIKARPGILIIKDIIKKSDVIDSIATKLPKNYVKVDKGTILKTMPDIIDSDKISAEIKLPGLPGSGDGDGKKPVDPAGSKPDDTKSGSGTMSGTTALTDEKLEELVKGSSGWAKAELKQAITLNLYIDAVIGNYQQPITREHFAGLAVKLYELLSGIIAEEISPNPFTDTTSSDVLKANKAGIVTGISAGIFAPNATITRQEIAVMLMRTVKAAKPMLVLDTSKKFEAADEAKIASWAVEAVNWALNSNIMSGIGENRIDPTGNTTREQAIVLVKRAYVKLLQ</sequence>
<dbReference type="AlphaFoldDB" id="A0A6B8RVD1"/>
<dbReference type="Proteomes" id="UP000426246">
    <property type="component" value="Chromosome"/>
</dbReference>
<keyword evidence="4" id="KW-1185">Reference proteome</keyword>
<feature type="domain" description="SLH" evidence="2">
    <location>
        <begin position="466"/>
        <end position="524"/>
    </location>
</feature>
<organism evidence="3 4">
    <name type="scientific">Paenibacillus psychroresistens</name>
    <dbReference type="NCBI Taxonomy" id="1778678"/>
    <lineage>
        <taxon>Bacteria</taxon>
        <taxon>Bacillati</taxon>
        <taxon>Bacillota</taxon>
        <taxon>Bacilli</taxon>
        <taxon>Bacillales</taxon>
        <taxon>Paenibacillaceae</taxon>
        <taxon>Paenibacillus</taxon>
    </lineage>
</organism>
<dbReference type="Pfam" id="PF00395">
    <property type="entry name" value="SLH"/>
    <property type="match status" value="2"/>
</dbReference>
<dbReference type="Gene3D" id="2.60.40.10">
    <property type="entry name" value="Immunoglobulins"/>
    <property type="match status" value="1"/>
</dbReference>
<evidence type="ECO:0000313" key="4">
    <source>
        <dbReference type="Proteomes" id="UP000426246"/>
    </source>
</evidence>
<evidence type="ECO:0000313" key="3">
    <source>
        <dbReference type="EMBL" id="QGQ99098.1"/>
    </source>
</evidence>
<dbReference type="EMBL" id="CP034235">
    <property type="protein sequence ID" value="QGQ99098.1"/>
    <property type="molecule type" value="Genomic_DNA"/>
</dbReference>
<feature type="compositionally biased region" description="Basic and acidic residues" evidence="1">
    <location>
        <begin position="309"/>
        <end position="326"/>
    </location>
</feature>
<dbReference type="PROSITE" id="PS51272">
    <property type="entry name" value="SLH"/>
    <property type="match status" value="2"/>
</dbReference>
<feature type="region of interest" description="Disordered" evidence="1">
    <location>
        <begin position="300"/>
        <end position="335"/>
    </location>
</feature>
<protein>
    <submittedName>
        <fullName evidence="3">S-layer homology domain-containing protein</fullName>
    </submittedName>
</protein>